<dbReference type="AlphaFoldDB" id="A0A016UCI1"/>
<protein>
    <submittedName>
        <fullName evidence="1">Uncharacterized protein</fullName>
    </submittedName>
</protein>
<proteinExistence type="predicted"/>
<dbReference type="EMBL" id="JARK01001384">
    <property type="protein sequence ID" value="EYC12328.1"/>
    <property type="molecule type" value="Genomic_DNA"/>
</dbReference>
<evidence type="ECO:0000313" key="2">
    <source>
        <dbReference type="Proteomes" id="UP000024635"/>
    </source>
</evidence>
<dbReference type="Proteomes" id="UP000024635">
    <property type="component" value="Unassembled WGS sequence"/>
</dbReference>
<evidence type="ECO:0000313" key="1">
    <source>
        <dbReference type="EMBL" id="EYC12328.1"/>
    </source>
</evidence>
<sequence>MQHEASIFERNSTCSRGHHNLNVYSADIATQPPCNPFADTAIQPAVKVNKGNLYQMRLFTRTHPLAEDFL</sequence>
<gene>
    <name evidence="1" type="primary">Acey_s0048.g1731</name>
    <name evidence="1" type="ORF">Y032_0048g1731</name>
</gene>
<reference evidence="2" key="1">
    <citation type="journal article" date="2015" name="Nat. Genet.">
        <title>The genome and transcriptome of the zoonotic hookworm Ancylostoma ceylanicum identify infection-specific gene families.</title>
        <authorList>
            <person name="Schwarz E.M."/>
            <person name="Hu Y."/>
            <person name="Antoshechkin I."/>
            <person name="Miller M.M."/>
            <person name="Sternberg P.W."/>
            <person name="Aroian R.V."/>
        </authorList>
    </citation>
    <scope>NUCLEOTIDE SEQUENCE</scope>
    <source>
        <strain evidence="2">HY135</strain>
    </source>
</reference>
<accession>A0A016UCI1</accession>
<comment type="caution">
    <text evidence="1">The sequence shown here is derived from an EMBL/GenBank/DDBJ whole genome shotgun (WGS) entry which is preliminary data.</text>
</comment>
<organism evidence="1 2">
    <name type="scientific">Ancylostoma ceylanicum</name>
    <dbReference type="NCBI Taxonomy" id="53326"/>
    <lineage>
        <taxon>Eukaryota</taxon>
        <taxon>Metazoa</taxon>
        <taxon>Ecdysozoa</taxon>
        <taxon>Nematoda</taxon>
        <taxon>Chromadorea</taxon>
        <taxon>Rhabditida</taxon>
        <taxon>Rhabditina</taxon>
        <taxon>Rhabditomorpha</taxon>
        <taxon>Strongyloidea</taxon>
        <taxon>Ancylostomatidae</taxon>
        <taxon>Ancylostomatinae</taxon>
        <taxon>Ancylostoma</taxon>
    </lineage>
</organism>
<name>A0A016UCI1_9BILA</name>
<keyword evidence="2" id="KW-1185">Reference proteome</keyword>